<evidence type="ECO:0000313" key="1">
    <source>
        <dbReference type="EMBL" id="MBM7817052.1"/>
    </source>
</evidence>
<dbReference type="EMBL" id="JAFBCP010000001">
    <property type="protein sequence ID" value="MBM7817052.1"/>
    <property type="molecule type" value="Genomic_DNA"/>
</dbReference>
<sequence>MQQRAFDNKKLEFIWSSEVTKIGGAIQIIGGCHSRINELADLTFASDKTLVF</sequence>
<reference evidence="1 2" key="1">
    <citation type="submission" date="2021-01" db="EMBL/GenBank/DDBJ databases">
        <title>Sequencing the genomes of 1000 actinobacteria strains.</title>
        <authorList>
            <person name="Klenk H.-P."/>
        </authorList>
    </citation>
    <scope>NUCLEOTIDE SEQUENCE [LARGE SCALE GENOMIC DNA]</scope>
    <source>
        <strain evidence="1 2">DSM 13657</strain>
    </source>
</reference>
<dbReference type="RefSeq" id="WP_204515698.1">
    <property type="nucleotide sequence ID" value="NZ_JAFBCP010000001.1"/>
</dbReference>
<accession>A0ABS2SLB5</accession>
<dbReference type="PROSITE" id="PS51257">
    <property type="entry name" value="PROKAR_LIPOPROTEIN"/>
    <property type="match status" value="1"/>
</dbReference>
<proteinExistence type="predicted"/>
<dbReference type="Proteomes" id="UP000809290">
    <property type="component" value="Unassembled WGS sequence"/>
</dbReference>
<evidence type="ECO:0000313" key="2">
    <source>
        <dbReference type="Proteomes" id="UP000809290"/>
    </source>
</evidence>
<name>A0ABS2SLB5_9MICO</name>
<organism evidence="1 2">
    <name type="scientific">Brevibacterium paucivorans</name>
    <dbReference type="NCBI Taxonomy" id="170994"/>
    <lineage>
        <taxon>Bacteria</taxon>
        <taxon>Bacillati</taxon>
        <taxon>Actinomycetota</taxon>
        <taxon>Actinomycetes</taxon>
        <taxon>Micrococcales</taxon>
        <taxon>Brevibacteriaceae</taxon>
        <taxon>Brevibacterium</taxon>
    </lineage>
</organism>
<gene>
    <name evidence="1" type="ORF">JOE56_001746</name>
</gene>
<keyword evidence="2" id="KW-1185">Reference proteome</keyword>
<comment type="caution">
    <text evidence="1">The sequence shown here is derived from an EMBL/GenBank/DDBJ whole genome shotgun (WGS) entry which is preliminary data.</text>
</comment>
<protein>
    <submittedName>
        <fullName evidence="1">Uncharacterized protein</fullName>
    </submittedName>
</protein>